<evidence type="ECO:0000256" key="7">
    <source>
        <dbReference type="ARBA" id="ARBA00022801"/>
    </source>
</evidence>
<keyword evidence="6 9" id="KW-0227">DNA damage</keyword>
<organism evidence="13 14">
    <name type="scientific">Ileibacterium valens</name>
    <dbReference type="NCBI Taxonomy" id="1862668"/>
    <lineage>
        <taxon>Bacteria</taxon>
        <taxon>Bacillati</taxon>
        <taxon>Bacillota</taxon>
        <taxon>Erysipelotrichia</taxon>
        <taxon>Erysipelotrichales</taxon>
        <taxon>Erysipelotrichaceae</taxon>
        <taxon>Ileibacterium</taxon>
    </lineage>
</organism>
<dbReference type="NCBIfam" id="TIGR00628">
    <property type="entry name" value="ung"/>
    <property type="match status" value="1"/>
</dbReference>
<dbReference type="EMBL" id="MPJW01000189">
    <property type="protein sequence ID" value="OLU37804.1"/>
    <property type="molecule type" value="Genomic_DNA"/>
</dbReference>
<comment type="similarity">
    <text evidence="3 9 11">Belongs to the uracil-DNA glycosylase (UDG) superfamily. UNG family.</text>
</comment>
<dbReference type="FunFam" id="3.40.470.10:FF:000001">
    <property type="entry name" value="Uracil-DNA glycosylase"/>
    <property type="match status" value="1"/>
</dbReference>
<dbReference type="RefSeq" id="WP_075820588.1">
    <property type="nucleotide sequence ID" value="NZ_CAJUTZ010000005.1"/>
</dbReference>
<gene>
    <name evidence="9" type="primary">ung</name>
    <name evidence="13" type="ORF">BO222_09660</name>
</gene>
<evidence type="ECO:0000256" key="1">
    <source>
        <dbReference type="ARBA" id="ARBA00001400"/>
    </source>
</evidence>
<dbReference type="EC" id="3.2.2.27" evidence="4 9"/>
<evidence type="ECO:0000256" key="9">
    <source>
        <dbReference type="HAMAP-Rule" id="MF_00148"/>
    </source>
</evidence>
<dbReference type="NCBIfam" id="NF003592">
    <property type="entry name" value="PRK05254.1-5"/>
    <property type="match status" value="1"/>
</dbReference>
<comment type="caution">
    <text evidence="13">The sequence shown here is derived from an EMBL/GenBank/DDBJ whole genome shotgun (WGS) entry which is preliminary data.</text>
</comment>
<dbReference type="AlphaFoldDB" id="A0A1U7NE61"/>
<keyword evidence="8 9" id="KW-0234">DNA repair</keyword>
<dbReference type="Gene3D" id="3.40.470.10">
    <property type="entry name" value="Uracil-DNA glycosylase-like domain"/>
    <property type="match status" value="1"/>
</dbReference>
<dbReference type="PANTHER" id="PTHR11264:SF0">
    <property type="entry name" value="URACIL-DNA GLYCOSYLASE"/>
    <property type="match status" value="1"/>
</dbReference>
<comment type="function">
    <text evidence="2 9 11">Excises uracil residues from the DNA which can arise as a result of misincorporation of dUMP residues by DNA polymerase or due to deamination of cytosine.</text>
</comment>
<comment type="subcellular location">
    <subcellularLocation>
        <location evidence="9">Cytoplasm</location>
    </subcellularLocation>
</comment>
<dbReference type="GO" id="GO:0005737">
    <property type="term" value="C:cytoplasm"/>
    <property type="evidence" value="ECO:0007669"/>
    <property type="project" value="UniProtKB-SubCell"/>
</dbReference>
<protein>
    <recommendedName>
        <fullName evidence="5 9">Uracil-DNA glycosylase</fullName>
        <shortName evidence="9">UDG</shortName>
        <ecNumber evidence="4 9">3.2.2.27</ecNumber>
    </recommendedName>
</protein>
<dbReference type="InterPro" id="IPR018085">
    <property type="entry name" value="Ura-DNA_Glyclase_AS"/>
</dbReference>
<sequence length="224" mass="25604">MSIQNWEQLIEQEEAKGTFDTLRPYLDQAYKERIIYPAKENIFRALEMTPLDKVRVVILGQDPYHGPNQAQGFSFSVPANEKIPPSLRNIYQEIFNEYQTPVQRSGDLSDWASQGVLLLNSILTVEQGKPMSHSNLGWQNFTDDILRVLNEQNQPIVFMLWGAQARKAKRFLNNPNHLILESVHPSPLSANRGFFNSGQFKKANEFLESKGESPIDWAKSNLAN</sequence>
<dbReference type="GO" id="GO:0004844">
    <property type="term" value="F:uracil DNA N-glycosylase activity"/>
    <property type="evidence" value="ECO:0007669"/>
    <property type="project" value="UniProtKB-UniRule"/>
</dbReference>
<proteinExistence type="inferred from homology"/>
<evidence type="ECO:0000256" key="11">
    <source>
        <dbReference type="RuleBase" id="RU003780"/>
    </source>
</evidence>
<evidence type="ECO:0000256" key="8">
    <source>
        <dbReference type="ARBA" id="ARBA00023204"/>
    </source>
</evidence>
<keyword evidence="7 9" id="KW-0378">Hydrolase</keyword>
<dbReference type="SUPFAM" id="SSF52141">
    <property type="entry name" value="Uracil-DNA glycosylase-like"/>
    <property type="match status" value="1"/>
</dbReference>
<dbReference type="HAMAP" id="MF_00148">
    <property type="entry name" value="UDG"/>
    <property type="match status" value="1"/>
</dbReference>
<keyword evidence="14" id="KW-1185">Reference proteome</keyword>
<dbReference type="SMART" id="SM00986">
    <property type="entry name" value="UDG"/>
    <property type="match status" value="1"/>
</dbReference>
<feature type="active site" description="Proton acceptor" evidence="9 10">
    <location>
        <position position="62"/>
    </location>
</feature>
<dbReference type="SMART" id="SM00987">
    <property type="entry name" value="UreE_C"/>
    <property type="match status" value="1"/>
</dbReference>
<dbReference type="GO" id="GO:0097510">
    <property type="term" value="P:base-excision repair, AP site formation via deaminated base removal"/>
    <property type="evidence" value="ECO:0007669"/>
    <property type="project" value="TreeGrafter"/>
</dbReference>
<evidence type="ECO:0000256" key="10">
    <source>
        <dbReference type="PROSITE-ProRule" id="PRU10072"/>
    </source>
</evidence>
<dbReference type="Pfam" id="PF03167">
    <property type="entry name" value="UDG"/>
    <property type="match status" value="1"/>
</dbReference>
<dbReference type="Proteomes" id="UP000186341">
    <property type="component" value="Unassembled WGS sequence"/>
</dbReference>
<dbReference type="InterPro" id="IPR002043">
    <property type="entry name" value="UDG_fam1"/>
</dbReference>
<keyword evidence="9" id="KW-0963">Cytoplasm</keyword>
<evidence type="ECO:0000256" key="2">
    <source>
        <dbReference type="ARBA" id="ARBA00002631"/>
    </source>
</evidence>
<reference evidence="13 14" key="1">
    <citation type="submission" date="2016-11" db="EMBL/GenBank/DDBJ databases">
        <title>Description of two novel members of the family Erysipelotrichaceae: Ileibacterium lipovorans gen. nov., sp. nov. and Dubosiella newyorkensis, gen. nov., sp. nov.</title>
        <authorList>
            <person name="Cox L.M."/>
            <person name="Sohn J."/>
            <person name="Tyrrell K.L."/>
            <person name="Citron D.M."/>
            <person name="Lawson P.A."/>
            <person name="Patel N.B."/>
            <person name="Iizumi T."/>
            <person name="Perez-Perez G.I."/>
            <person name="Goldstein E.J."/>
            <person name="Blaser M.J."/>
        </authorList>
    </citation>
    <scope>NUCLEOTIDE SEQUENCE [LARGE SCALE GENOMIC DNA]</scope>
    <source>
        <strain evidence="13 14">NYU-BL-A3</strain>
    </source>
</reference>
<evidence type="ECO:0000256" key="3">
    <source>
        <dbReference type="ARBA" id="ARBA00008184"/>
    </source>
</evidence>
<dbReference type="PANTHER" id="PTHR11264">
    <property type="entry name" value="URACIL-DNA GLYCOSYLASE"/>
    <property type="match status" value="1"/>
</dbReference>
<evidence type="ECO:0000313" key="14">
    <source>
        <dbReference type="Proteomes" id="UP000186341"/>
    </source>
</evidence>
<evidence type="ECO:0000256" key="4">
    <source>
        <dbReference type="ARBA" id="ARBA00012030"/>
    </source>
</evidence>
<evidence type="ECO:0000256" key="6">
    <source>
        <dbReference type="ARBA" id="ARBA00022763"/>
    </source>
</evidence>
<dbReference type="InterPro" id="IPR036895">
    <property type="entry name" value="Uracil-DNA_glycosylase-like_sf"/>
</dbReference>
<dbReference type="NCBIfam" id="NF003588">
    <property type="entry name" value="PRK05254.1-1"/>
    <property type="match status" value="1"/>
</dbReference>
<dbReference type="PROSITE" id="PS00130">
    <property type="entry name" value="U_DNA_GLYCOSYLASE"/>
    <property type="match status" value="1"/>
</dbReference>
<evidence type="ECO:0000256" key="5">
    <source>
        <dbReference type="ARBA" id="ARBA00018429"/>
    </source>
</evidence>
<dbReference type="OrthoDB" id="9804372at2"/>
<accession>A0A1U7NE61</accession>
<comment type="catalytic activity">
    <reaction evidence="1 9 11">
        <text>Hydrolyzes single-stranded DNA or mismatched double-stranded DNA and polynucleotides, releasing free uracil.</text>
        <dbReference type="EC" id="3.2.2.27"/>
    </reaction>
</comment>
<name>A0A1U7NE61_9FIRM</name>
<dbReference type="NCBIfam" id="NF003591">
    <property type="entry name" value="PRK05254.1-4"/>
    <property type="match status" value="1"/>
</dbReference>
<evidence type="ECO:0000313" key="13">
    <source>
        <dbReference type="EMBL" id="OLU37804.1"/>
    </source>
</evidence>
<dbReference type="CDD" id="cd10027">
    <property type="entry name" value="UDG-F1-like"/>
    <property type="match status" value="1"/>
</dbReference>
<evidence type="ECO:0000259" key="12">
    <source>
        <dbReference type="SMART" id="SM00986"/>
    </source>
</evidence>
<dbReference type="InterPro" id="IPR005122">
    <property type="entry name" value="Uracil-DNA_glycosylase-like"/>
</dbReference>
<dbReference type="GeneID" id="82203425"/>
<dbReference type="NCBIfam" id="NF003589">
    <property type="entry name" value="PRK05254.1-2"/>
    <property type="match status" value="1"/>
</dbReference>
<feature type="domain" description="Uracil-DNA glycosylase-like" evidence="12">
    <location>
        <begin position="47"/>
        <end position="207"/>
    </location>
</feature>